<evidence type="ECO:0000313" key="2">
    <source>
        <dbReference type="EMBL" id="TYL84516.1"/>
    </source>
</evidence>
<protein>
    <recommendedName>
        <fullName evidence="4">Rap1a immunity protein domain-containing protein</fullName>
    </recommendedName>
</protein>
<sequence length="127" mass="13337">MRQLNRAALIILLCVQPMAARAEAVSVPDDGSVTVDKPIQQITAHYRLNTQDAELAKRAAAAFTYVGMCRGVGVSDAMGAISLIMGADPDVPYQAAALAILGVYTRSAFGRDSSAACAKVHDDATKQ</sequence>
<comment type="caution">
    <text evidence="2">The sequence shown here is derived from an EMBL/GenBank/DDBJ whole genome shotgun (WGS) entry which is preliminary data.</text>
</comment>
<accession>A0A5D3JWN0</accession>
<evidence type="ECO:0000313" key="3">
    <source>
        <dbReference type="Proteomes" id="UP000324758"/>
    </source>
</evidence>
<evidence type="ECO:0008006" key="4">
    <source>
        <dbReference type="Google" id="ProtNLM"/>
    </source>
</evidence>
<gene>
    <name evidence="2" type="ORF">FXB40_44770</name>
</gene>
<keyword evidence="1" id="KW-0732">Signal</keyword>
<dbReference type="AlphaFoldDB" id="A0A5D3JWN0"/>
<reference evidence="2 3" key="1">
    <citation type="submission" date="2019-08" db="EMBL/GenBank/DDBJ databases">
        <title>Bradyrhizobium hipponensis sp. nov., a rhizobium isolated from a Lupinus angustifolius root nodule in Tunisia.</title>
        <authorList>
            <person name="Off K."/>
            <person name="Rejili M."/>
            <person name="Mars M."/>
            <person name="Brachmann A."/>
            <person name="Marin M."/>
        </authorList>
    </citation>
    <scope>NUCLEOTIDE SEQUENCE [LARGE SCALE GENOMIC DNA]</scope>
    <source>
        <strain evidence="2 3">CTAW71</strain>
    </source>
</reference>
<dbReference type="RefSeq" id="WP_148778618.1">
    <property type="nucleotide sequence ID" value="NZ_VSSS01000090.1"/>
</dbReference>
<keyword evidence="3" id="KW-1185">Reference proteome</keyword>
<name>A0A5D3JWN0_9BRAD</name>
<feature type="chain" id="PRO_5023084657" description="Rap1a immunity protein domain-containing protein" evidence="1">
    <location>
        <begin position="23"/>
        <end position="127"/>
    </location>
</feature>
<organism evidence="2 3">
    <name type="scientific">Bradyrhizobium rifense</name>
    <dbReference type="NCBI Taxonomy" id="515499"/>
    <lineage>
        <taxon>Bacteria</taxon>
        <taxon>Pseudomonadati</taxon>
        <taxon>Pseudomonadota</taxon>
        <taxon>Alphaproteobacteria</taxon>
        <taxon>Hyphomicrobiales</taxon>
        <taxon>Nitrobacteraceae</taxon>
        <taxon>Bradyrhizobium</taxon>
    </lineage>
</organism>
<proteinExistence type="predicted"/>
<feature type="signal peptide" evidence="1">
    <location>
        <begin position="1"/>
        <end position="22"/>
    </location>
</feature>
<evidence type="ECO:0000256" key="1">
    <source>
        <dbReference type="SAM" id="SignalP"/>
    </source>
</evidence>
<dbReference type="EMBL" id="VSSS01000090">
    <property type="protein sequence ID" value="TYL84516.1"/>
    <property type="molecule type" value="Genomic_DNA"/>
</dbReference>
<dbReference type="Proteomes" id="UP000324758">
    <property type="component" value="Unassembled WGS sequence"/>
</dbReference>